<evidence type="ECO:0000313" key="1">
    <source>
        <dbReference type="EMBL" id="KKF36687.1"/>
    </source>
</evidence>
<reference evidence="1 2" key="1">
    <citation type="submission" date="2015-01" db="EMBL/GenBank/DDBJ databases">
        <title>Erwinia tracheiphila.</title>
        <authorList>
            <person name="Shapiro L.R."/>
        </authorList>
    </citation>
    <scope>NUCLEOTIDE SEQUENCE [LARGE SCALE GENOMIC DNA]</scope>
    <source>
        <strain evidence="1 2">BuffGH</strain>
    </source>
</reference>
<dbReference type="Proteomes" id="UP000033924">
    <property type="component" value="Unassembled WGS sequence"/>
</dbReference>
<proteinExistence type="predicted"/>
<sequence>MVKEMCYCSVALRPQLLQALDFRSGKRNGRGCSRARTAETLRFICEGNYVHNNASISSTQHEEDIPNQVDDLESYSNVPGRVKIN</sequence>
<comment type="caution">
    <text evidence="1">The sequence shown here is derived from an EMBL/GenBank/DDBJ whole genome shotgun (WGS) entry which is preliminary data.</text>
</comment>
<protein>
    <submittedName>
        <fullName evidence="1">Uncharacterized protein</fullName>
    </submittedName>
</protein>
<dbReference type="EMBL" id="JXNU01000003">
    <property type="protein sequence ID" value="KKF36687.1"/>
    <property type="molecule type" value="Genomic_DNA"/>
</dbReference>
<dbReference type="AlphaFoldDB" id="A0A0M2KH83"/>
<evidence type="ECO:0000313" key="2">
    <source>
        <dbReference type="Proteomes" id="UP000033924"/>
    </source>
</evidence>
<keyword evidence="2" id="KW-1185">Reference proteome</keyword>
<dbReference type="STRING" id="65700.SY86_16575"/>
<organism evidence="1 2">
    <name type="scientific">Erwinia tracheiphila</name>
    <dbReference type="NCBI Taxonomy" id="65700"/>
    <lineage>
        <taxon>Bacteria</taxon>
        <taxon>Pseudomonadati</taxon>
        <taxon>Pseudomonadota</taxon>
        <taxon>Gammaproteobacteria</taxon>
        <taxon>Enterobacterales</taxon>
        <taxon>Erwiniaceae</taxon>
        <taxon>Erwinia</taxon>
    </lineage>
</organism>
<name>A0A0M2KH83_9GAMM</name>
<accession>A0A0M2KH83</accession>
<gene>
    <name evidence="1" type="ORF">SY86_16575</name>
</gene>